<gene>
    <name evidence="3" type="ORF">KJP28_17785</name>
</gene>
<reference evidence="3 4" key="1">
    <citation type="submission" date="2021-05" db="EMBL/GenBank/DDBJ databases">
        <title>Culturable bacteria isolated from Daya Bay.</title>
        <authorList>
            <person name="Zheng W."/>
            <person name="Yu S."/>
            <person name="Huang Y."/>
        </authorList>
    </citation>
    <scope>NUCLEOTIDE SEQUENCE [LARGE SCALE GENOMIC DNA]</scope>
    <source>
        <strain evidence="3 4">DP4N28-5</strain>
    </source>
</reference>
<dbReference type="RefSeq" id="WP_218393966.1">
    <property type="nucleotide sequence ID" value="NZ_JAHUZE010000004.1"/>
</dbReference>
<keyword evidence="2" id="KW-0040">ANK repeat</keyword>
<evidence type="ECO:0000313" key="3">
    <source>
        <dbReference type="EMBL" id="MBV7380781.1"/>
    </source>
</evidence>
<proteinExistence type="predicted"/>
<sequence>MTSLPSRPDLGQLKRQAKELLAGYRNGDAEAVARFAAALPAARHTPDIALREMAFRLHDAQSCLAREYGFASWADLRGYVEVVARLGTDPDAMTDSFLGTVYAGEIAGGNSRARPATAARLLAEHGDQIADDPLIACATGDVEAVRRQIEAEPGWIDRAGGRLNLTPLIAACQSSLVLLPEYHTGLVRTVAALLEAGADPNRRLSRSWQVNADMPADTWEVSALHGAAGVYFDPEITRLLIAAGADPNDGESLYHSLDNPVCTPLLLEAGAWVEGTNALFRALDFDDLDTFQRLVDHAGDSNELRNGRLILWAIRRRRSPAHIRALLAAGADPKVKNKAGVSAHVAALRYGLPEVADLLAEAGGATPSTIEDRFVAACARADADMAQEILNERPGLPASLDQDRLRLLPELAEAGARDAVKLMVDLGWPLDVKGGDWNASALNQAVFRGDAELARYLLERGSVWTERHGFGDNVCGTLSWASVNEPHAEGDWPGCASALLDHGMPGATRDPEMPGAVLVGGERRRFSDAVTDTLLGADR</sequence>
<name>A0ABS6T690_9RHOB</name>
<protein>
    <recommendedName>
        <fullName evidence="5">Ankyrin repeat-containing protein</fullName>
    </recommendedName>
</protein>
<organism evidence="3 4">
    <name type="scientific">Maritimibacter dapengensis</name>
    <dbReference type="NCBI Taxonomy" id="2836868"/>
    <lineage>
        <taxon>Bacteria</taxon>
        <taxon>Pseudomonadati</taxon>
        <taxon>Pseudomonadota</taxon>
        <taxon>Alphaproteobacteria</taxon>
        <taxon>Rhodobacterales</taxon>
        <taxon>Roseobacteraceae</taxon>
        <taxon>Maritimibacter</taxon>
    </lineage>
</organism>
<dbReference type="SMART" id="SM00248">
    <property type="entry name" value="ANK"/>
    <property type="match status" value="5"/>
</dbReference>
<dbReference type="EMBL" id="JAHUZE010000004">
    <property type="protein sequence ID" value="MBV7380781.1"/>
    <property type="molecule type" value="Genomic_DNA"/>
</dbReference>
<dbReference type="InterPro" id="IPR050745">
    <property type="entry name" value="Multifunctional_regulatory"/>
</dbReference>
<keyword evidence="4" id="KW-1185">Reference proteome</keyword>
<dbReference type="PANTHER" id="PTHR24189:SF50">
    <property type="entry name" value="ANKYRIN REPEAT AND SOCS BOX PROTEIN 2"/>
    <property type="match status" value="1"/>
</dbReference>
<dbReference type="InterPro" id="IPR002110">
    <property type="entry name" value="Ankyrin_rpt"/>
</dbReference>
<dbReference type="PANTHER" id="PTHR24189">
    <property type="entry name" value="MYOTROPHIN"/>
    <property type="match status" value="1"/>
</dbReference>
<keyword evidence="1" id="KW-0677">Repeat</keyword>
<evidence type="ECO:0000256" key="1">
    <source>
        <dbReference type="ARBA" id="ARBA00022737"/>
    </source>
</evidence>
<accession>A0ABS6T690</accession>
<dbReference type="Proteomes" id="UP000756530">
    <property type="component" value="Unassembled WGS sequence"/>
</dbReference>
<comment type="caution">
    <text evidence="3">The sequence shown here is derived from an EMBL/GenBank/DDBJ whole genome shotgun (WGS) entry which is preliminary data.</text>
</comment>
<evidence type="ECO:0000313" key="4">
    <source>
        <dbReference type="Proteomes" id="UP000756530"/>
    </source>
</evidence>
<evidence type="ECO:0008006" key="5">
    <source>
        <dbReference type="Google" id="ProtNLM"/>
    </source>
</evidence>
<evidence type="ECO:0000256" key="2">
    <source>
        <dbReference type="ARBA" id="ARBA00023043"/>
    </source>
</evidence>